<dbReference type="Gene3D" id="3.90.870.10">
    <property type="entry name" value="DHBP synthase"/>
    <property type="match status" value="1"/>
</dbReference>
<dbReference type="Proteomes" id="UP000315498">
    <property type="component" value="Unassembled WGS sequence"/>
</dbReference>
<reference evidence="13 14" key="1">
    <citation type="submission" date="2019-02" db="EMBL/GenBank/DDBJ databases">
        <title>Prokaryotic population dynamics and viral predation in marine succession experiment using metagenomics: the confinement effect.</title>
        <authorList>
            <person name="Haro-Moreno J.M."/>
            <person name="Rodriguez-Valera F."/>
            <person name="Lopez-Perez M."/>
        </authorList>
    </citation>
    <scope>NUCLEOTIDE SEQUENCE [LARGE SCALE GENOMIC DNA]</scope>
    <source>
        <strain evidence="13">MED-G161</strain>
    </source>
</reference>
<dbReference type="GO" id="GO:0005524">
    <property type="term" value="F:ATP binding"/>
    <property type="evidence" value="ECO:0007669"/>
    <property type="project" value="UniProtKB-KW"/>
</dbReference>
<evidence type="ECO:0000256" key="9">
    <source>
        <dbReference type="ARBA" id="ARBA00022840"/>
    </source>
</evidence>
<evidence type="ECO:0000256" key="3">
    <source>
        <dbReference type="ARBA" id="ARBA00012584"/>
    </source>
</evidence>
<evidence type="ECO:0000256" key="7">
    <source>
        <dbReference type="ARBA" id="ARBA00022695"/>
    </source>
</evidence>
<keyword evidence="5" id="KW-0808">Transferase</keyword>
<evidence type="ECO:0000256" key="4">
    <source>
        <dbReference type="ARBA" id="ARBA00022490"/>
    </source>
</evidence>
<dbReference type="AlphaFoldDB" id="A0A520MV34"/>
<name>A0A520MV34_9GAMM</name>
<dbReference type="GO" id="GO:0003725">
    <property type="term" value="F:double-stranded RNA binding"/>
    <property type="evidence" value="ECO:0007669"/>
    <property type="project" value="InterPro"/>
</dbReference>
<dbReference type="PROSITE" id="PS51163">
    <property type="entry name" value="YRDC"/>
    <property type="match status" value="1"/>
</dbReference>
<feature type="domain" description="YrdC-like" evidence="12">
    <location>
        <begin position="5"/>
        <end position="186"/>
    </location>
</feature>
<gene>
    <name evidence="13" type="ORF">EVA94_01870</name>
</gene>
<dbReference type="InterPro" id="IPR006070">
    <property type="entry name" value="Sua5-like_dom"/>
</dbReference>
<comment type="catalytic activity">
    <reaction evidence="11">
        <text>L-threonine + hydrogencarbonate + ATP = L-threonylcarbamoyladenylate + diphosphate + H2O</text>
        <dbReference type="Rhea" id="RHEA:36407"/>
        <dbReference type="ChEBI" id="CHEBI:15377"/>
        <dbReference type="ChEBI" id="CHEBI:17544"/>
        <dbReference type="ChEBI" id="CHEBI:30616"/>
        <dbReference type="ChEBI" id="CHEBI:33019"/>
        <dbReference type="ChEBI" id="CHEBI:57926"/>
        <dbReference type="ChEBI" id="CHEBI:73682"/>
        <dbReference type="EC" id="2.7.7.87"/>
    </reaction>
</comment>
<dbReference type="PANTHER" id="PTHR17490:SF16">
    <property type="entry name" value="THREONYLCARBAMOYL-AMP SYNTHASE"/>
    <property type="match status" value="1"/>
</dbReference>
<keyword evidence="7" id="KW-0548">Nucleotidyltransferase</keyword>
<comment type="subcellular location">
    <subcellularLocation>
        <location evidence="1">Cytoplasm</location>
    </subcellularLocation>
</comment>
<protein>
    <recommendedName>
        <fullName evidence="10">L-threonylcarbamoyladenylate synthase</fullName>
        <ecNumber evidence="3">2.7.7.87</ecNumber>
    </recommendedName>
    <alternativeName>
        <fullName evidence="10">L-threonylcarbamoyladenylate synthase</fullName>
    </alternativeName>
</protein>
<dbReference type="GO" id="GO:0008033">
    <property type="term" value="P:tRNA processing"/>
    <property type="evidence" value="ECO:0007669"/>
    <property type="project" value="UniProtKB-KW"/>
</dbReference>
<dbReference type="GO" id="GO:0006450">
    <property type="term" value="P:regulation of translational fidelity"/>
    <property type="evidence" value="ECO:0007669"/>
    <property type="project" value="TreeGrafter"/>
</dbReference>
<dbReference type="EMBL" id="SHBG01000012">
    <property type="protein sequence ID" value="RZO25077.1"/>
    <property type="molecule type" value="Genomic_DNA"/>
</dbReference>
<dbReference type="Pfam" id="PF01300">
    <property type="entry name" value="Sua5_yciO_yrdC"/>
    <property type="match status" value="1"/>
</dbReference>
<accession>A0A520MV34</accession>
<evidence type="ECO:0000256" key="5">
    <source>
        <dbReference type="ARBA" id="ARBA00022679"/>
    </source>
</evidence>
<dbReference type="GO" id="GO:0061710">
    <property type="term" value="F:L-threonylcarbamoyladenylate synthase"/>
    <property type="evidence" value="ECO:0007669"/>
    <property type="project" value="UniProtKB-EC"/>
</dbReference>
<evidence type="ECO:0000259" key="12">
    <source>
        <dbReference type="PROSITE" id="PS51163"/>
    </source>
</evidence>
<proteinExistence type="inferred from homology"/>
<keyword evidence="4" id="KW-0963">Cytoplasm</keyword>
<evidence type="ECO:0000256" key="10">
    <source>
        <dbReference type="ARBA" id="ARBA00029774"/>
    </source>
</evidence>
<keyword evidence="8" id="KW-0547">Nucleotide-binding</keyword>
<evidence type="ECO:0000256" key="8">
    <source>
        <dbReference type="ARBA" id="ARBA00022741"/>
    </source>
</evidence>
<dbReference type="GO" id="GO:0005737">
    <property type="term" value="C:cytoplasm"/>
    <property type="evidence" value="ECO:0007669"/>
    <property type="project" value="UniProtKB-SubCell"/>
</dbReference>
<comment type="caution">
    <text evidence="13">The sequence shown here is derived from an EMBL/GenBank/DDBJ whole genome shotgun (WGS) entry which is preliminary data.</text>
</comment>
<dbReference type="NCBIfam" id="TIGR00057">
    <property type="entry name" value="L-threonylcarbamoyladenylate synthase"/>
    <property type="match status" value="1"/>
</dbReference>
<dbReference type="PANTHER" id="PTHR17490">
    <property type="entry name" value="SUA5"/>
    <property type="match status" value="1"/>
</dbReference>
<evidence type="ECO:0000313" key="14">
    <source>
        <dbReference type="Proteomes" id="UP000315498"/>
    </source>
</evidence>
<dbReference type="GO" id="GO:0000049">
    <property type="term" value="F:tRNA binding"/>
    <property type="evidence" value="ECO:0007669"/>
    <property type="project" value="TreeGrafter"/>
</dbReference>
<evidence type="ECO:0000256" key="1">
    <source>
        <dbReference type="ARBA" id="ARBA00004496"/>
    </source>
</evidence>
<sequence>MDKKSLDKNSSIEWLKSGKILIHPTESIWGFGCDAFNESAVNKIFEIKKRDKQKNFILLSNSIESIEKELCFLSNDDKKFLSKYWPGPYTFLIKYNKNIPDHLKNETSKIALRVSNHLPVRTLLEGFSGFMVSTSVNITGHQNINDLDEILNYFEYDELAYYDESLGRNNKPSQIIDLESKAIIRA</sequence>
<dbReference type="InterPro" id="IPR017945">
    <property type="entry name" value="DHBP_synth_RibB-like_a/b_dom"/>
</dbReference>
<evidence type="ECO:0000313" key="13">
    <source>
        <dbReference type="EMBL" id="RZO25077.1"/>
    </source>
</evidence>
<dbReference type="EC" id="2.7.7.87" evidence="3"/>
<keyword evidence="6" id="KW-0819">tRNA processing</keyword>
<keyword evidence="9" id="KW-0067">ATP-binding</keyword>
<evidence type="ECO:0000256" key="6">
    <source>
        <dbReference type="ARBA" id="ARBA00022694"/>
    </source>
</evidence>
<comment type="similarity">
    <text evidence="2">Belongs to the SUA5 family.</text>
</comment>
<evidence type="ECO:0000256" key="2">
    <source>
        <dbReference type="ARBA" id="ARBA00007663"/>
    </source>
</evidence>
<dbReference type="InterPro" id="IPR050156">
    <property type="entry name" value="TC-AMP_synthase_SUA5"/>
</dbReference>
<dbReference type="SUPFAM" id="SSF55821">
    <property type="entry name" value="YrdC/RibB"/>
    <property type="match status" value="1"/>
</dbReference>
<evidence type="ECO:0000256" key="11">
    <source>
        <dbReference type="ARBA" id="ARBA00048366"/>
    </source>
</evidence>
<organism evidence="13 14">
    <name type="scientific">SAR86 cluster bacterium</name>
    <dbReference type="NCBI Taxonomy" id="2030880"/>
    <lineage>
        <taxon>Bacteria</taxon>
        <taxon>Pseudomonadati</taxon>
        <taxon>Pseudomonadota</taxon>
        <taxon>Gammaproteobacteria</taxon>
        <taxon>SAR86 cluster</taxon>
    </lineage>
</organism>